<evidence type="ECO:0000313" key="3">
    <source>
        <dbReference type="Proteomes" id="UP000070533"/>
    </source>
</evidence>
<dbReference type="AlphaFoldDB" id="A0A133QLT1"/>
<evidence type="ECO:0000313" key="2">
    <source>
        <dbReference type="EMBL" id="KXA43857.1"/>
    </source>
</evidence>
<keyword evidence="1" id="KW-0472">Membrane</keyword>
<name>A0A133QLT1_9BACT</name>
<dbReference type="STRING" id="28128.HMPREF3226_00301"/>
<evidence type="ECO:0000256" key="1">
    <source>
        <dbReference type="SAM" id="Phobius"/>
    </source>
</evidence>
<keyword evidence="1" id="KW-1133">Transmembrane helix</keyword>
<accession>A0A133QLT1</accession>
<dbReference type="PATRIC" id="fig|28128.5.peg.303"/>
<feature type="transmembrane region" description="Helical" evidence="1">
    <location>
        <begin position="30"/>
        <end position="47"/>
    </location>
</feature>
<dbReference type="EMBL" id="LRQG01000013">
    <property type="protein sequence ID" value="KXA43857.1"/>
    <property type="molecule type" value="Genomic_DNA"/>
</dbReference>
<comment type="caution">
    <text evidence="2">The sequence shown here is derived from an EMBL/GenBank/DDBJ whole genome shotgun (WGS) entry which is preliminary data.</text>
</comment>
<reference evidence="3" key="1">
    <citation type="submission" date="2016-01" db="EMBL/GenBank/DDBJ databases">
        <authorList>
            <person name="Mitreva M."/>
            <person name="Pepin K.H."/>
            <person name="Mihindukulasuriya K.A."/>
            <person name="Fulton R."/>
            <person name="Fronick C."/>
            <person name="O'Laughlin M."/>
            <person name="Miner T."/>
            <person name="Herter B."/>
            <person name="Rosa B.A."/>
            <person name="Cordes M."/>
            <person name="Tomlinson C."/>
            <person name="Wollam A."/>
            <person name="Palsikar V.B."/>
            <person name="Mardis E.R."/>
            <person name="Wilson R.K."/>
        </authorList>
    </citation>
    <scope>NUCLEOTIDE SEQUENCE [LARGE SCALE GENOMIC DNA]</scope>
    <source>
        <strain evidence="3">MJR7716</strain>
    </source>
</reference>
<sequence>MQILLVLFILFLLAFPLVLLILFFLFLSPFPLFYALVLLFCGGTLCARRSDNFIKFLKYGIART</sequence>
<protein>
    <submittedName>
        <fullName evidence="2">Uncharacterized protein</fullName>
    </submittedName>
</protein>
<keyword evidence="3" id="KW-1185">Reference proteome</keyword>
<proteinExistence type="predicted"/>
<dbReference type="Proteomes" id="UP000070533">
    <property type="component" value="Unassembled WGS sequence"/>
</dbReference>
<gene>
    <name evidence="2" type="ORF">HMPREF3226_00301</name>
</gene>
<organism evidence="2 3">
    <name type="scientific">Prevotella corporis</name>
    <dbReference type="NCBI Taxonomy" id="28128"/>
    <lineage>
        <taxon>Bacteria</taxon>
        <taxon>Pseudomonadati</taxon>
        <taxon>Bacteroidota</taxon>
        <taxon>Bacteroidia</taxon>
        <taxon>Bacteroidales</taxon>
        <taxon>Prevotellaceae</taxon>
        <taxon>Prevotella</taxon>
    </lineage>
</organism>
<keyword evidence="1" id="KW-0812">Transmembrane</keyword>